<reference evidence="1" key="1">
    <citation type="submission" date="2012-05" db="EMBL/GenBank/DDBJ databases">
        <authorList>
            <person name="Studholme D.J."/>
            <person name="Wasukira A."/>
            <person name="Grant M."/>
        </authorList>
    </citation>
    <scope>NUCLEOTIDE SEQUENCE [LARGE SCALE GENOMIC DNA]</scope>
    <source>
        <strain evidence="1">NCPPB 890</strain>
    </source>
</reference>
<protein>
    <submittedName>
        <fullName evidence="1">Uncharacterized protein</fullName>
    </submittedName>
</protein>
<sequence length="60" mass="6157">MSQHPTAGYHAGGFFWQQERGDAADLATRVGTGGDVVHDDGRLGASACSGRAIHTCIGAD</sequence>
<name>A0A837AP88_XANVA</name>
<dbReference type="EMBL" id="AKBN01002376">
    <property type="protein sequence ID" value="KEZ97251.1"/>
    <property type="molecule type" value="Genomic_DNA"/>
</dbReference>
<gene>
    <name evidence="1" type="ORF">A11K_0130135</name>
</gene>
<proteinExistence type="predicted"/>
<comment type="caution">
    <text evidence="1">The sequence shown here is derived from an EMBL/GenBank/DDBJ whole genome shotgun (WGS) entry which is preliminary data.</text>
</comment>
<dbReference type="AlphaFoldDB" id="A0A837AP88"/>
<organism evidence="1">
    <name type="scientific">Xanthomonas vasicola pv. vasculorum NCPPB 890</name>
    <dbReference type="NCBI Taxonomy" id="1184265"/>
    <lineage>
        <taxon>Bacteria</taxon>
        <taxon>Pseudomonadati</taxon>
        <taxon>Pseudomonadota</taxon>
        <taxon>Gammaproteobacteria</taxon>
        <taxon>Lysobacterales</taxon>
        <taxon>Lysobacteraceae</taxon>
        <taxon>Xanthomonas</taxon>
    </lineage>
</organism>
<accession>A0A837AP88</accession>
<evidence type="ECO:0000313" key="1">
    <source>
        <dbReference type="EMBL" id="KEZ97251.1"/>
    </source>
</evidence>